<dbReference type="EC" id="1.14.99.n4" evidence="6"/>
<gene>
    <name evidence="9" type="ORF">AXG93_4875s1080</name>
</gene>
<comment type="cofactor">
    <cofactor evidence="8">
        <name>Fe(2+)</name>
        <dbReference type="ChEBI" id="CHEBI:29033"/>
    </cofactor>
    <text evidence="8">Binds 1 Fe(2+) ion per subunit.</text>
</comment>
<feature type="binding site" evidence="8">
    <location>
        <position position="419"/>
    </location>
    <ligand>
        <name>Fe cation</name>
        <dbReference type="ChEBI" id="CHEBI:24875"/>
        <note>catalytic</note>
    </ligand>
</feature>
<evidence type="ECO:0000256" key="3">
    <source>
        <dbReference type="ARBA" id="ARBA00022964"/>
    </source>
</evidence>
<dbReference type="EMBL" id="LVLJ01000408">
    <property type="protein sequence ID" value="OAE34389.1"/>
    <property type="molecule type" value="Genomic_DNA"/>
</dbReference>
<accession>A0A176WMU8</accession>
<evidence type="ECO:0000313" key="10">
    <source>
        <dbReference type="Proteomes" id="UP000077202"/>
    </source>
</evidence>
<dbReference type="Proteomes" id="UP000077202">
    <property type="component" value="Unassembled WGS sequence"/>
</dbReference>
<dbReference type="GO" id="GO:0046872">
    <property type="term" value="F:metal ion binding"/>
    <property type="evidence" value="ECO:0007669"/>
    <property type="project" value="UniProtKB-KW"/>
</dbReference>
<evidence type="ECO:0000313" key="9">
    <source>
        <dbReference type="EMBL" id="OAE34389.1"/>
    </source>
</evidence>
<dbReference type="PANTHER" id="PTHR10543">
    <property type="entry name" value="BETA-CAROTENE DIOXYGENASE"/>
    <property type="match status" value="1"/>
</dbReference>
<comment type="similarity">
    <text evidence="1">Belongs to the carotenoid oxygenase family.</text>
</comment>
<dbReference type="GO" id="GO:0009570">
    <property type="term" value="C:chloroplast stroma"/>
    <property type="evidence" value="ECO:0007669"/>
    <property type="project" value="TreeGrafter"/>
</dbReference>
<feature type="binding site" evidence="8">
    <location>
        <position position="609"/>
    </location>
    <ligand>
        <name>Fe cation</name>
        <dbReference type="ChEBI" id="CHEBI:24875"/>
        <note>catalytic</note>
    </ligand>
</feature>
<evidence type="ECO:0000256" key="6">
    <source>
        <dbReference type="ARBA" id="ARBA00039084"/>
    </source>
</evidence>
<keyword evidence="10" id="KW-1185">Reference proteome</keyword>
<organism evidence="9 10">
    <name type="scientific">Marchantia polymorpha subsp. ruderalis</name>
    <dbReference type="NCBI Taxonomy" id="1480154"/>
    <lineage>
        <taxon>Eukaryota</taxon>
        <taxon>Viridiplantae</taxon>
        <taxon>Streptophyta</taxon>
        <taxon>Embryophyta</taxon>
        <taxon>Marchantiophyta</taxon>
        <taxon>Marchantiopsida</taxon>
        <taxon>Marchantiidae</taxon>
        <taxon>Marchantiales</taxon>
        <taxon>Marchantiaceae</taxon>
        <taxon>Marchantia</taxon>
    </lineage>
</organism>
<keyword evidence="5 8" id="KW-0408">Iron</keyword>
<feature type="binding site" evidence="8">
    <location>
        <position position="353"/>
    </location>
    <ligand>
        <name>Fe cation</name>
        <dbReference type="ChEBI" id="CHEBI:24875"/>
        <note>catalytic</note>
    </ligand>
</feature>
<evidence type="ECO:0000256" key="8">
    <source>
        <dbReference type="PIRSR" id="PIRSR604294-1"/>
    </source>
</evidence>
<evidence type="ECO:0000256" key="5">
    <source>
        <dbReference type="ARBA" id="ARBA00023004"/>
    </source>
</evidence>
<keyword evidence="3" id="KW-0223">Dioxygenase</keyword>
<comment type="catalytic activity">
    <reaction evidence="7">
        <text>all-trans-zeaxanthin + 2 O2 = 4,9-dimethyldodeca-2,4,6,8,10-pentaenedial + 2 (3R)-hydroxy-beta-ionone</text>
        <dbReference type="Rhea" id="RHEA:26393"/>
        <dbReference type="ChEBI" id="CHEBI:15379"/>
        <dbReference type="ChEBI" id="CHEBI:27547"/>
        <dbReference type="ChEBI" id="CHEBI:53171"/>
        <dbReference type="ChEBI" id="CHEBI:53173"/>
        <dbReference type="EC" id="1.14.99.n4"/>
    </reaction>
</comment>
<dbReference type="GO" id="GO:0016121">
    <property type="term" value="P:carotene catabolic process"/>
    <property type="evidence" value="ECO:0007669"/>
    <property type="project" value="TreeGrafter"/>
</dbReference>
<dbReference type="Pfam" id="PF03055">
    <property type="entry name" value="RPE65"/>
    <property type="match status" value="1"/>
</dbReference>
<keyword evidence="4" id="KW-0560">Oxidoreductase</keyword>
<evidence type="ECO:0000256" key="4">
    <source>
        <dbReference type="ARBA" id="ARBA00023002"/>
    </source>
</evidence>
<reference evidence="9" key="1">
    <citation type="submission" date="2016-03" db="EMBL/GenBank/DDBJ databases">
        <title>Mechanisms controlling the formation of the plant cell surface in tip-growing cells are functionally conserved among land plants.</title>
        <authorList>
            <person name="Honkanen S."/>
            <person name="Jones V.A."/>
            <person name="Morieri G."/>
            <person name="Champion C."/>
            <person name="Hetherington A.J."/>
            <person name="Kelly S."/>
            <person name="Saint-Marcoux D."/>
            <person name="Proust H."/>
            <person name="Prescott H."/>
            <person name="Dolan L."/>
        </authorList>
    </citation>
    <scope>NUCLEOTIDE SEQUENCE [LARGE SCALE GENOMIC DNA]</scope>
    <source>
        <tissue evidence="9">Whole gametophyte</tissue>
    </source>
</reference>
<feature type="binding site" evidence="8">
    <location>
        <position position="304"/>
    </location>
    <ligand>
        <name>Fe cation</name>
        <dbReference type="ChEBI" id="CHEBI:24875"/>
        <note>catalytic</note>
    </ligand>
</feature>
<dbReference type="InterPro" id="IPR004294">
    <property type="entry name" value="Carotenoid_Oase"/>
</dbReference>
<evidence type="ECO:0000256" key="2">
    <source>
        <dbReference type="ARBA" id="ARBA00022723"/>
    </source>
</evidence>
<proteinExistence type="inferred from homology"/>
<dbReference type="AlphaFoldDB" id="A0A176WMU8"/>
<dbReference type="PANTHER" id="PTHR10543:SF89">
    <property type="entry name" value="CAROTENOID 9,10(9',10')-CLEAVAGE DIOXYGENASE 1"/>
    <property type="match status" value="1"/>
</dbReference>
<evidence type="ECO:0000256" key="7">
    <source>
        <dbReference type="ARBA" id="ARBA00048709"/>
    </source>
</evidence>
<comment type="caution">
    <text evidence="9">The sequence shown here is derived from an EMBL/GenBank/DDBJ whole genome shotgun (WGS) entry which is preliminary data.</text>
</comment>
<keyword evidence="2 8" id="KW-0479">Metal-binding</keyword>
<evidence type="ECO:0000256" key="1">
    <source>
        <dbReference type="ARBA" id="ARBA00006787"/>
    </source>
</evidence>
<dbReference type="GO" id="GO:0010436">
    <property type="term" value="F:carotenoid dioxygenase activity"/>
    <property type="evidence" value="ECO:0007669"/>
    <property type="project" value="TreeGrafter"/>
</dbReference>
<protein>
    <recommendedName>
        <fullName evidence="6">carotenoid 9,10-dioxygenase</fullName>
        <ecNumber evidence="6">1.14.99.n4</ecNumber>
    </recommendedName>
</protein>
<sequence length="638" mass="71062">MSGYISGLGASIQQSKYGSIEVDDLKKPKLEKEVGFFTRAASLFVDAIEKAAVWALCDPKAPPNYYLSGNYGPVDEFGPAQAILVKGTLPECLSGEFVRVGPNPKLKPVANYHWYSPSPILSNSLLFLSSQLEDIVVAGSASIREDGVCRLAIPSIKLSLKYLCKLVDAGLMETDLRDDAMKIMIHGLRIKDGKATYVCRYVRTAKLAQEEYWGASKFMKIGDLQGKAGLIWANIFKLRVKLGVLDTSNGMATANTAMVYHDGRLLSLSEGDKPYAVRVLEDGDLETIGRLDYEKKLNHNFTAHPKIDPDTGEMFCFGYSTIAHPYATYRVVSKDGVMSDPVPLTLSGPVMMHDMALTENYAIFLDCPLYFNPKDMVMKNQCIFSFDDTKPSRFGVLPRYAKNESQMIWFEVTTCVIFHNANAWEEGDEVVLVTCRIPSIDLGAIAVYDEVKVKKFVNDLWEYRFNMKTGKAVERKLGEFQSDFPRINEEYVGRKNRFVYAAVFEDATHINAVAKYDLTLEPELGKDQLEVGGNVAGVFRHGNRRYGSESVFVPKNPGREGEEDDGYLMCFVHDENTSISEVVVIDAKTMSPEPVAVVQLPTRVPFGFHAMHMTEKVSTPKVTSAVKMIGDIELVNSQ</sequence>
<name>A0A176WMU8_MARPO</name>